<evidence type="ECO:0000313" key="1">
    <source>
        <dbReference type="EMBL" id="KAJ8012791.1"/>
    </source>
</evidence>
<accession>A0ACC2H9Y3</accession>
<protein>
    <submittedName>
        <fullName evidence="1">Uncharacterized protein</fullName>
    </submittedName>
</protein>
<comment type="caution">
    <text evidence="1">The sequence shown here is derived from an EMBL/GenBank/DDBJ whole genome shotgun (WGS) entry which is preliminary data.</text>
</comment>
<proteinExistence type="predicted"/>
<name>A0ACC2H9Y3_DALPE</name>
<dbReference type="EMBL" id="CM055731">
    <property type="protein sequence ID" value="KAJ8012791.1"/>
    <property type="molecule type" value="Genomic_DNA"/>
</dbReference>
<organism evidence="1 2">
    <name type="scientific">Dallia pectoralis</name>
    <name type="common">Alaska blackfish</name>
    <dbReference type="NCBI Taxonomy" id="75939"/>
    <lineage>
        <taxon>Eukaryota</taxon>
        <taxon>Metazoa</taxon>
        <taxon>Chordata</taxon>
        <taxon>Craniata</taxon>
        <taxon>Vertebrata</taxon>
        <taxon>Euteleostomi</taxon>
        <taxon>Actinopterygii</taxon>
        <taxon>Neopterygii</taxon>
        <taxon>Teleostei</taxon>
        <taxon>Protacanthopterygii</taxon>
        <taxon>Esociformes</taxon>
        <taxon>Umbridae</taxon>
        <taxon>Dallia</taxon>
    </lineage>
</organism>
<evidence type="ECO:0000313" key="2">
    <source>
        <dbReference type="Proteomes" id="UP001157502"/>
    </source>
</evidence>
<keyword evidence="2" id="KW-1185">Reference proteome</keyword>
<reference evidence="1" key="1">
    <citation type="submission" date="2021-05" db="EMBL/GenBank/DDBJ databases">
        <authorList>
            <person name="Pan Q."/>
            <person name="Jouanno E."/>
            <person name="Zahm M."/>
            <person name="Klopp C."/>
            <person name="Cabau C."/>
            <person name="Louis A."/>
            <person name="Berthelot C."/>
            <person name="Parey E."/>
            <person name="Roest Crollius H."/>
            <person name="Montfort J."/>
            <person name="Robinson-Rechavi M."/>
            <person name="Bouchez O."/>
            <person name="Lampietro C."/>
            <person name="Lopez Roques C."/>
            <person name="Donnadieu C."/>
            <person name="Postlethwait J."/>
            <person name="Bobe J."/>
            <person name="Dillon D."/>
            <person name="Chandos A."/>
            <person name="von Hippel F."/>
            <person name="Guiguen Y."/>
        </authorList>
    </citation>
    <scope>NUCLEOTIDE SEQUENCE</scope>
    <source>
        <strain evidence="1">YG-Jan2019</strain>
    </source>
</reference>
<sequence length="550" mass="64914">MATASMIEYGRRTGSSKKMHAVEVKKELTQPPDLRQVTVLPKTEWLRIQGSLNKTNTYNESLKETSKQREDMHLRSKELVKFWSNTIAGQRQKKLEAKKIREELEEEERKQIDIEEAKYQEQIRKEAIEKAKSQQYYKTDRVKGFHSALLLTEVLKEREAQIELMHRKEDTSKFVDMEIIAMMKRKEEEAIEQEQQKALQRRLDTQATAEQLKQQAKEHEMDRERERLDKKKEAEELQQLKEHFLWEQSVQKQQKEEEKRNIMKAHMEHLSNREIIKAIEAQKQEMDDERRRLFANAKQKMAKLRKDKEEEINREVQMHRTNILEKLAAQQQEQKNNDEEIIAKAIAEQDARRARENIEKDATRMAMLNSITSHREVVRQEQEQKEREDNQKALAMLYAKKEADRIFLEKQHMKAQKMKEDGKTLQDLYVNQMAEKRAKEEHIKKQQHDFGTKNAELIALEETQFQQYALKVINTATEAKRNTHPLRKAAREGIGGGLGPIFGGIRPSYLIQDDTGVQLPSYVGARSQDVKELNETCDIQQSKKRLGFTW</sequence>
<gene>
    <name evidence="1" type="ORF">DPEC_G00046540</name>
</gene>
<dbReference type="Proteomes" id="UP001157502">
    <property type="component" value="Chromosome 4"/>
</dbReference>